<dbReference type="EMBL" id="KB201388">
    <property type="protein sequence ID" value="ESO96739.1"/>
    <property type="molecule type" value="Genomic_DNA"/>
</dbReference>
<keyword evidence="2" id="KW-1015">Disulfide bond</keyword>
<dbReference type="Pfam" id="PF08685">
    <property type="entry name" value="GON"/>
    <property type="match status" value="1"/>
</dbReference>
<feature type="non-terminal residue" evidence="6">
    <location>
        <position position="461"/>
    </location>
</feature>
<dbReference type="Pfam" id="PF00084">
    <property type="entry name" value="Sushi"/>
    <property type="match status" value="1"/>
</dbReference>
<comment type="caution">
    <text evidence="3">Lacks conserved residue(s) required for the propagation of feature annotation.</text>
</comment>
<dbReference type="SMART" id="SM00032">
    <property type="entry name" value="CCP"/>
    <property type="match status" value="1"/>
</dbReference>
<protein>
    <recommendedName>
        <fullName evidence="5">Sushi domain-containing protein</fullName>
    </recommendedName>
</protein>
<evidence type="ECO:0000256" key="4">
    <source>
        <dbReference type="SAM" id="SignalP"/>
    </source>
</evidence>
<keyword evidence="1" id="KW-0479">Metal-binding</keyword>
<evidence type="ECO:0000313" key="6">
    <source>
        <dbReference type="EMBL" id="ESO96739.1"/>
    </source>
</evidence>
<sequence>MDELKFGYGCKMLLVIIVMIEVLDICKGNQCFNPDTVSDVHMSSRFDSEDFLVQASIGPVDCIRTCKSCGLCKFVNFNKRTLDCSLLAVEGQLITDNDYISIESYKWNDNMMGVCKDHNCPYNTLCVVEDDNYTCIPLGCGIPQTDNINVTSSNSKLLWNYGEVVEYACEQGFFTRTNATCLSTGQWSDFQCTAFSKCDDNSVCGPREEKFYWLLLIATETRQKVHCKNAIGPSILLAEYNMASTPAYKRTAGSCDLIPEPEPQAHDMGYTDYQMTRVILNPLKINSPGSSNTTYSLQDFGKAGDCYAGDNSSECGVIGRFIINTRNTGYKVKTSVKWKTWDTVSDVHMSSRFDSEDFLVQASIGPVDCIRTCKSCGLCKFVNFNKRTLDCSLLAVEGQLITDNDYISIESYKWNDNMMGVCKDHNCPYNTLCVVEDDNYTCIPLGCGIPQTDNINVTSSN</sequence>
<evidence type="ECO:0000256" key="1">
    <source>
        <dbReference type="ARBA" id="ARBA00022723"/>
    </source>
</evidence>
<evidence type="ECO:0000256" key="3">
    <source>
        <dbReference type="PROSITE-ProRule" id="PRU00302"/>
    </source>
</evidence>
<name>V4C571_LOTGI</name>
<dbReference type="Gene3D" id="2.10.70.10">
    <property type="entry name" value="Complement Module, domain 1"/>
    <property type="match status" value="1"/>
</dbReference>
<evidence type="ECO:0000313" key="7">
    <source>
        <dbReference type="Proteomes" id="UP000030746"/>
    </source>
</evidence>
<dbReference type="KEGG" id="lgi:LOTGIDRAFT_176550"/>
<organism evidence="6 7">
    <name type="scientific">Lottia gigantea</name>
    <name type="common">Giant owl limpet</name>
    <dbReference type="NCBI Taxonomy" id="225164"/>
    <lineage>
        <taxon>Eukaryota</taxon>
        <taxon>Metazoa</taxon>
        <taxon>Spiralia</taxon>
        <taxon>Lophotrochozoa</taxon>
        <taxon>Mollusca</taxon>
        <taxon>Gastropoda</taxon>
        <taxon>Patellogastropoda</taxon>
        <taxon>Lottioidea</taxon>
        <taxon>Lottiidae</taxon>
        <taxon>Lottia</taxon>
    </lineage>
</organism>
<keyword evidence="7" id="KW-1185">Reference proteome</keyword>
<dbReference type="AlphaFoldDB" id="V4C571"/>
<dbReference type="CTD" id="20243835"/>
<dbReference type="RefSeq" id="XP_009052575.1">
    <property type="nucleotide sequence ID" value="XM_009054327.1"/>
</dbReference>
<dbReference type="InterPro" id="IPR012314">
    <property type="entry name" value="Pept_M12B_GON-ADAMTSs"/>
</dbReference>
<reference evidence="6 7" key="1">
    <citation type="journal article" date="2013" name="Nature">
        <title>Insights into bilaterian evolution from three spiralian genomes.</title>
        <authorList>
            <person name="Simakov O."/>
            <person name="Marletaz F."/>
            <person name="Cho S.J."/>
            <person name="Edsinger-Gonzales E."/>
            <person name="Havlak P."/>
            <person name="Hellsten U."/>
            <person name="Kuo D.H."/>
            <person name="Larsson T."/>
            <person name="Lv J."/>
            <person name="Arendt D."/>
            <person name="Savage R."/>
            <person name="Osoegawa K."/>
            <person name="de Jong P."/>
            <person name="Grimwood J."/>
            <person name="Chapman J.A."/>
            <person name="Shapiro H."/>
            <person name="Aerts A."/>
            <person name="Otillar R.P."/>
            <person name="Terry A.Y."/>
            <person name="Boore J.L."/>
            <person name="Grigoriev I.V."/>
            <person name="Lindberg D.R."/>
            <person name="Seaver E.C."/>
            <person name="Weisblat D.A."/>
            <person name="Putnam N.H."/>
            <person name="Rokhsar D.S."/>
        </authorList>
    </citation>
    <scope>NUCLEOTIDE SEQUENCE [LARGE SCALE GENOMIC DNA]</scope>
</reference>
<keyword evidence="4" id="KW-0732">Signal</keyword>
<evidence type="ECO:0000259" key="5">
    <source>
        <dbReference type="PROSITE" id="PS50923"/>
    </source>
</evidence>
<dbReference type="Proteomes" id="UP000030746">
    <property type="component" value="Unassembled WGS sequence"/>
</dbReference>
<feature type="signal peptide" evidence="4">
    <location>
        <begin position="1"/>
        <end position="28"/>
    </location>
</feature>
<dbReference type="PROSITE" id="PS50923">
    <property type="entry name" value="SUSHI"/>
    <property type="match status" value="1"/>
</dbReference>
<dbReference type="GeneID" id="20243835"/>
<dbReference type="InterPro" id="IPR035976">
    <property type="entry name" value="Sushi/SCR/CCP_sf"/>
</dbReference>
<evidence type="ECO:0000256" key="2">
    <source>
        <dbReference type="ARBA" id="ARBA00023157"/>
    </source>
</evidence>
<dbReference type="GO" id="GO:0008270">
    <property type="term" value="F:zinc ion binding"/>
    <property type="evidence" value="ECO:0007669"/>
    <property type="project" value="InterPro"/>
</dbReference>
<dbReference type="InterPro" id="IPR000436">
    <property type="entry name" value="Sushi_SCR_CCP_dom"/>
</dbReference>
<feature type="chain" id="PRO_5004718203" description="Sushi domain-containing protein" evidence="4">
    <location>
        <begin position="29"/>
        <end position="461"/>
    </location>
</feature>
<dbReference type="HOGENOM" id="CLU_057931_0_0_1"/>
<dbReference type="SUPFAM" id="SSF57535">
    <property type="entry name" value="Complement control module/SCR domain"/>
    <property type="match status" value="1"/>
</dbReference>
<accession>V4C571</accession>
<feature type="domain" description="Sushi" evidence="5">
    <location>
        <begin position="138"/>
        <end position="194"/>
    </location>
</feature>
<proteinExistence type="predicted"/>
<keyword evidence="3" id="KW-0768">Sushi</keyword>
<gene>
    <name evidence="6" type="ORF">LOTGIDRAFT_176550</name>
</gene>
<dbReference type="CDD" id="cd00033">
    <property type="entry name" value="CCP"/>
    <property type="match status" value="1"/>
</dbReference>
<dbReference type="GO" id="GO:0004222">
    <property type="term" value="F:metalloendopeptidase activity"/>
    <property type="evidence" value="ECO:0007669"/>
    <property type="project" value="InterPro"/>
</dbReference>